<dbReference type="InterPro" id="IPR035901">
    <property type="entry name" value="GIY-YIG_endonuc_sf"/>
</dbReference>
<name>A0A2M8KNC2_9BACT</name>
<evidence type="ECO:0000259" key="1">
    <source>
        <dbReference type="PROSITE" id="PS50164"/>
    </source>
</evidence>
<feature type="domain" description="GIY-YIG" evidence="1">
    <location>
        <begin position="1"/>
        <end position="46"/>
    </location>
</feature>
<protein>
    <submittedName>
        <fullName evidence="2">Excinuclease ABC subunit C</fullName>
    </submittedName>
</protein>
<dbReference type="Pfam" id="PF01541">
    <property type="entry name" value="GIY-YIG"/>
    <property type="match status" value="1"/>
</dbReference>
<evidence type="ECO:0000313" key="2">
    <source>
        <dbReference type="EMBL" id="PJE61413.1"/>
    </source>
</evidence>
<comment type="caution">
    <text evidence="2">The sequence shown here is derived from an EMBL/GenBank/DDBJ whole genome shotgun (WGS) entry which is preliminary data.</text>
</comment>
<dbReference type="EMBL" id="PFEC01000081">
    <property type="protein sequence ID" value="PJE61413.1"/>
    <property type="molecule type" value="Genomic_DNA"/>
</dbReference>
<accession>A0A2M8KNC2</accession>
<gene>
    <name evidence="2" type="ORF">COU87_04770</name>
</gene>
<evidence type="ECO:0000313" key="3">
    <source>
        <dbReference type="Proteomes" id="UP000230222"/>
    </source>
</evidence>
<dbReference type="AlphaFoldDB" id="A0A2M8KNC2"/>
<sequence length="46" mass="5533">MLQSKVNKRYYVGSTVDLNRRLDEHNNGKTKYTRSTKPFNLVFQRE</sequence>
<proteinExistence type="predicted"/>
<dbReference type="SUPFAM" id="SSF82771">
    <property type="entry name" value="GIY-YIG endonuclease"/>
    <property type="match status" value="1"/>
</dbReference>
<dbReference type="Gene3D" id="3.40.1440.10">
    <property type="entry name" value="GIY-YIG endonuclease"/>
    <property type="match status" value="1"/>
</dbReference>
<dbReference type="InterPro" id="IPR000305">
    <property type="entry name" value="GIY-YIG_endonuc"/>
</dbReference>
<dbReference type="PROSITE" id="PS50164">
    <property type="entry name" value="GIY_YIG"/>
    <property type="match status" value="1"/>
</dbReference>
<reference evidence="3" key="1">
    <citation type="submission" date="2017-09" db="EMBL/GenBank/DDBJ databases">
        <title>Depth-based differentiation of microbial function through sediment-hosted aquifers and enrichment of novel symbionts in the deep terrestrial subsurface.</title>
        <authorList>
            <person name="Probst A.J."/>
            <person name="Ladd B."/>
            <person name="Jarett J.K."/>
            <person name="Geller-Mcgrath D.E."/>
            <person name="Sieber C.M.K."/>
            <person name="Emerson J.B."/>
            <person name="Anantharaman K."/>
            <person name="Thomas B.C."/>
            <person name="Malmstrom R."/>
            <person name="Stieglmeier M."/>
            <person name="Klingl A."/>
            <person name="Woyke T."/>
            <person name="Ryan C.M."/>
            <person name="Banfield J.F."/>
        </authorList>
    </citation>
    <scope>NUCLEOTIDE SEQUENCE [LARGE SCALE GENOMIC DNA]</scope>
</reference>
<feature type="non-terminal residue" evidence="2">
    <location>
        <position position="46"/>
    </location>
</feature>
<dbReference type="Proteomes" id="UP000230222">
    <property type="component" value="Unassembled WGS sequence"/>
</dbReference>
<organism evidence="2 3">
    <name type="scientific">Candidatus Roizmanbacteria bacterium CG10_big_fil_rev_8_21_14_0_10_39_12</name>
    <dbReference type="NCBI Taxonomy" id="1974852"/>
    <lineage>
        <taxon>Bacteria</taxon>
        <taxon>Candidatus Roizmaniibacteriota</taxon>
    </lineage>
</organism>